<proteinExistence type="predicted"/>
<dbReference type="VEuPathDB" id="AmoebaDB:EIN_300260"/>
<keyword evidence="2" id="KW-0472">Membrane</keyword>
<feature type="compositionally biased region" description="Polar residues" evidence="1">
    <location>
        <begin position="126"/>
        <end position="139"/>
    </location>
</feature>
<feature type="transmembrane region" description="Helical" evidence="2">
    <location>
        <begin position="57"/>
        <end position="84"/>
    </location>
</feature>
<evidence type="ECO:0000313" key="3">
    <source>
        <dbReference type="EMBL" id="ELP89947.1"/>
    </source>
</evidence>
<dbReference type="GeneID" id="14888953"/>
<evidence type="ECO:0000256" key="2">
    <source>
        <dbReference type="SAM" id="Phobius"/>
    </source>
</evidence>
<dbReference type="EMBL" id="KB206538">
    <property type="protein sequence ID" value="ELP89947.1"/>
    <property type="molecule type" value="Genomic_DNA"/>
</dbReference>
<evidence type="ECO:0000256" key="1">
    <source>
        <dbReference type="SAM" id="MobiDB-lite"/>
    </source>
</evidence>
<evidence type="ECO:0000313" key="4">
    <source>
        <dbReference type="Proteomes" id="UP000014680"/>
    </source>
</evidence>
<gene>
    <name evidence="3" type="ORF">EIN_300260</name>
</gene>
<reference evidence="3 4" key="1">
    <citation type="submission" date="2012-10" db="EMBL/GenBank/DDBJ databases">
        <authorList>
            <person name="Zafar N."/>
            <person name="Inman J."/>
            <person name="Hall N."/>
            <person name="Lorenzi H."/>
            <person name="Caler E."/>
        </authorList>
    </citation>
    <scope>NUCLEOTIDE SEQUENCE [LARGE SCALE GENOMIC DNA]</scope>
    <source>
        <strain evidence="3 4">IP1</strain>
    </source>
</reference>
<sequence>MNEKHFEYFIDCPFVKYIPTDIEKCKDLGGHTTCPAKLLNMSKGDGCVEMIGPDGGYLITCIVSLGITAVGYTYCTIYAFVLFLKKGLDCSELNQSDYVADHREENNNEPEVNMQVEMQRQELHNKMQQNSETTESSSV</sequence>
<feature type="region of interest" description="Disordered" evidence="1">
    <location>
        <begin position="117"/>
        <end position="139"/>
    </location>
</feature>
<organism evidence="3 4">
    <name type="scientific">Entamoeba invadens IP1</name>
    <dbReference type="NCBI Taxonomy" id="370355"/>
    <lineage>
        <taxon>Eukaryota</taxon>
        <taxon>Amoebozoa</taxon>
        <taxon>Evosea</taxon>
        <taxon>Archamoebae</taxon>
        <taxon>Mastigamoebida</taxon>
        <taxon>Entamoebidae</taxon>
        <taxon>Entamoeba</taxon>
    </lineage>
</organism>
<dbReference type="AlphaFoldDB" id="A0A0A1U6C9"/>
<dbReference type="KEGG" id="eiv:EIN_300260"/>
<keyword evidence="2" id="KW-0812">Transmembrane</keyword>
<protein>
    <submittedName>
        <fullName evidence="3">Uncharacterized protein</fullName>
    </submittedName>
</protein>
<accession>A0A0A1U6C9</accession>
<dbReference type="Proteomes" id="UP000014680">
    <property type="component" value="Unassembled WGS sequence"/>
</dbReference>
<keyword evidence="2" id="KW-1133">Transmembrane helix</keyword>
<name>A0A0A1U6C9_ENTIV</name>
<dbReference type="RefSeq" id="XP_004256718.1">
    <property type="nucleotide sequence ID" value="XM_004256670.1"/>
</dbReference>
<keyword evidence="4" id="KW-1185">Reference proteome</keyword>